<keyword evidence="2 4" id="KW-0808">Transferase</keyword>
<proteinExistence type="inferred from homology"/>
<keyword evidence="4" id="KW-0119">Carbohydrate metabolism</keyword>
<evidence type="ECO:0000256" key="1">
    <source>
        <dbReference type="ARBA" id="ARBA00022676"/>
    </source>
</evidence>
<dbReference type="Pfam" id="PF04041">
    <property type="entry name" value="Glyco_hydro_130"/>
    <property type="match status" value="1"/>
</dbReference>
<dbReference type="HOGENOM" id="CLU_046648_4_0_12"/>
<keyword evidence="1 4" id="KW-0328">Glycosyltransferase</keyword>
<dbReference type="Proteomes" id="UP000001296">
    <property type="component" value="Chromosome"/>
</dbReference>
<dbReference type="AlphaFoldDB" id="E0RU14"/>
<evidence type="ECO:0000313" key="5">
    <source>
        <dbReference type="EMBL" id="ADN01070.1"/>
    </source>
</evidence>
<reference key="1">
    <citation type="submission" date="2009-08" db="EMBL/GenBank/DDBJ databases">
        <title>The genome sequence of Spirochaeta thermophila DSM6192.</title>
        <authorList>
            <person name="Angelov A."/>
            <person name="Mientus M."/>
            <person name="Wittenberg S."/>
            <person name="Lehmann R."/>
            <person name="Liesegang H."/>
            <person name="Daniel R."/>
            <person name="Liebl W."/>
        </authorList>
    </citation>
    <scope>NUCLEOTIDE SEQUENCE</scope>
    <source>
        <strain>DSM 6192</strain>
    </source>
</reference>
<dbReference type="SUPFAM" id="SSF75005">
    <property type="entry name" value="Arabinanase/levansucrase/invertase"/>
    <property type="match status" value="1"/>
</dbReference>
<evidence type="ECO:0000313" key="6">
    <source>
        <dbReference type="Proteomes" id="UP000001296"/>
    </source>
</evidence>
<dbReference type="PANTHER" id="PTHR34106:SF1">
    <property type="entry name" value="1,4-BETA-MANNOSYL-N-ACETYLGLUCOSAMINE PHOSPHORYLASE"/>
    <property type="match status" value="1"/>
</dbReference>
<comment type="function">
    <text evidence="4">Converts 4-O-beta-D-mannopyranosyl-D-glucopyranose (Man-Glc) to mannose 1-phosphate (Man1P) and glucose.</text>
</comment>
<evidence type="ECO:0000256" key="3">
    <source>
        <dbReference type="ARBA" id="ARBA00024356"/>
    </source>
</evidence>
<dbReference type="EMBL" id="CP001698">
    <property type="protein sequence ID" value="ADN01070.1"/>
    <property type="molecule type" value="Genomic_DNA"/>
</dbReference>
<sequence length="393" mass="44354">MIELSFAQRKALVEEEYERLISRRNEPILPGNGIFVRYRYPILTKDHVPPTWRYDYDPSTNPFFMERLGVNAVFNAGAIKLDGTYYLMCRVEGYDRKSFFALAESPDGIHFTFTTPVLIPDVPGETNLYDMRLTLHEDGWIYGIFCAERKDPEAPPGDTSSAVARAGIARSKDLVHWERLPDLVTPSPQQRNVVLHPEFVNGKYLLYTRPQDGFIETGSGGGICYAFCHSMEDPVVTEEHLLDPKLYHTIKEVKNGAGAPPVKTPAGWFHVAHGVRGTAAGLRYVLYAFLTDREDPTRVIARPGGFLIAPEGEERVGDVSNVVFSNGMIADEDGRLLIYYASSDTRLHVAETTIERMVDYCLHTPEDGLRTHECTTQRLSLIEHNRRLLRSSC</sequence>
<dbReference type="eggNOG" id="COG2152">
    <property type="taxonomic scope" value="Bacteria"/>
</dbReference>
<dbReference type="InterPro" id="IPR023296">
    <property type="entry name" value="Glyco_hydro_beta-prop_sf"/>
</dbReference>
<dbReference type="GO" id="GO:0005975">
    <property type="term" value="P:carbohydrate metabolic process"/>
    <property type="evidence" value="ECO:0007669"/>
    <property type="project" value="UniProtKB-UniRule"/>
</dbReference>
<dbReference type="CDD" id="cd08993">
    <property type="entry name" value="GH130"/>
    <property type="match status" value="1"/>
</dbReference>
<comment type="catalytic activity">
    <reaction evidence="4">
        <text>beta-D-mannosyl-(1-&gt;4)-D-glucose + phosphate = alpha-D-mannose 1-phosphate + D-glucose</text>
        <dbReference type="Rhea" id="RHEA:32531"/>
        <dbReference type="ChEBI" id="CHEBI:4167"/>
        <dbReference type="ChEBI" id="CHEBI:43474"/>
        <dbReference type="ChEBI" id="CHEBI:58409"/>
        <dbReference type="ChEBI" id="CHEBI:64351"/>
        <dbReference type="EC" id="2.4.1.281"/>
    </reaction>
</comment>
<dbReference type="InterPro" id="IPR028583">
    <property type="entry name" value="Man_Glc_phosphorylase"/>
</dbReference>
<dbReference type="InterPro" id="IPR007184">
    <property type="entry name" value="Mannoside_phosphorylase"/>
</dbReference>
<dbReference type="PANTHER" id="PTHR34106">
    <property type="entry name" value="GLYCOSIDASE"/>
    <property type="match status" value="1"/>
</dbReference>
<dbReference type="KEGG" id="sta:STHERM_c00940"/>
<dbReference type="Gene3D" id="2.115.10.20">
    <property type="entry name" value="Glycosyl hydrolase domain, family 43"/>
    <property type="match status" value="1"/>
</dbReference>
<name>E0RU14_WINT6</name>
<dbReference type="EC" id="2.4.1.281" evidence="4"/>
<accession>E0RU14</accession>
<evidence type="ECO:0000256" key="4">
    <source>
        <dbReference type="HAMAP-Rule" id="MF_00928"/>
    </source>
</evidence>
<dbReference type="GO" id="GO:0071555">
    <property type="term" value="P:cell wall organization"/>
    <property type="evidence" value="ECO:0007669"/>
    <property type="project" value="UniProtKB-KW"/>
</dbReference>
<evidence type="ECO:0000256" key="2">
    <source>
        <dbReference type="ARBA" id="ARBA00022679"/>
    </source>
</evidence>
<dbReference type="HAMAP" id="MF_00928">
    <property type="entry name" value="Man_Glc_phosphorylase"/>
    <property type="match status" value="1"/>
</dbReference>
<gene>
    <name evidence="5" type="ordered locus">STHERM_c00940</name>
</gene>
<reference evidence="5 6" key="2">
    <citation type="journal article" date="2010" name="J. Bacteriol.">
        <title>Genome sequence of the polysaccharide-degrading, thermophilic anaerobe Spirochaeta thermophila DSM 6192.</title>
        <authorList>
            <person name="Angelov A."/>
            <person name="Liebl S."/>
            <person name="Ballschmiter M."/>
            <person name="Bomeke M."/>
            <person name="Lehmann R."/>
            <person name="Liesegang H."/>
            <person name="Daniel R."/>
            <person name="Liebl W."/>
        </authorList>
    </citation>
    <scope>NUCLEOTIDE SEQUENCE [LARGE SCALE GENOMIC DNA]</scope>
    <source>
        <strain evidence="6">ATCC 49972 / DSM 6192 / RI 19.B1</strain>
    </source>
</reference>
<dbReference type="PaxDb" id="665571-STHERM_c00940"/>
<keyword evidence="4" id="KW-0961">Cell wall biogenesis/degradation</keyword>
<dbReference type="GO" id="GO:0016758">
    <property type="term" value="F:hexosyltransferase activity"/>
    <property type="evidence" value="ECO:0007669"/>
    <property type="project" value="UniProtKB-UniRule"/>
</dbReference>
<protein>
    <recommendedName>
        <fullName evidence="4">4-O-beta-D-mannosyl-D-glucose phosphorylase</fullName>
        <shortName evidence="4">MGP</shortName>
        <shortName evidence="4">Mannosylglucose phosphorylase</shortName>
        <ecNumber evidence="4">2.4.1.281</ecNumber>
    </recommendedName>
</protein>
<dbReference type="PIRSF" id="PIRSF016202">
    <property type="entry name" value="PH1107"/>
    <property type="match status" value="1"/>
</dbReference>
<comment type="similarity">
    <text evidence="3 4">Belongs to the glycosyl hydrolase 130 family.</text>
</comment>
<dbReference type="RefSeq" id="WP_013312911.1">
    <property type="nucleotide sequence ID" value="NC_014484.1"/>
</dbReference>
<organism evidence="5 6">
    <name type="scientific">Winmispira thermophila (strain ATCC 49972 / DSM 6192 / RI 19.B1)</name>
    <name type="common">Spirochaeta thermophila</name>
    <dbReference type="NCBI Taxonomy" id="665571"/>
    <lineage>
        <taxon>Bacteria</taxon>
        <taxon>Pseudomonadati</taxon>
        <taxon>Spirochaetota</taxon>
        <taxon>Spirochaetia</taxon>
        <taxon>Winmispirales</taxon>
        <taxon>Winmispiraceae</taxon>
        <taxon>Winmispira</taxon>
    </lineage>
</organism>